<dbReference type="EMBL" id="CP042433">
    <property type="protein sequence ID" value="QEC57110.1"/>
    <property type="molecule type" value="Genomic_DNA"/>
</dbReference>
<proteinExistence type="predicted"/>
<dbReference type="InterPro" id="IPR000906">
    <property type="entry name" value="ZU5_dom"/>
</dbReference>
<keyword evidence="3" id="KW-1185">Reference proteome</keyword>
<dbReference type="PROSITE" id="PS51145">
    <property type="entry name" value="ZU5"/>
    <property type="match status" value="1"/>
</dbReference>
<evidence type="ECO:0000313" key="2">
    <source>
        <dbReference type="EMBL" id="QEC57110.1"/>
    </source>
</evidence>
<accession>A0A5B8UM19</accession>
<reference evidence="2 3" key="1">
    <citation type="journal article" date="2015" name="Int. J. Syst. Evol. Microbiol.">
        <title>Flavisolibacter ginsenosidimutans sp. nov., with ginsenoside-converting activity isolated from soil used for cultivating ginseng.</title>
        <authorList>
            <person name="Zhao Y."/>
            <person name="Liu Q."/>
            <person name="Kang M.S."/>
            <person name="Jin F."/>
            <person name="Yu H."/>
            <person name="Im W.T."/>
        </authorList>
    </citation>
    <scope>NUCLEOTIDE SEQUENCE [LARGE SCALE GENOMIC DNA]</scope>
    <source>
        <strain evidence="2 3">Gsoil 636</strain>
    </source>
</reference>
<dbReference type="RefSeq" id="WP_146789060.1">
    <property type="nucleotide sequence ID" value="NZ_BAABIO010000003.1"/>
</dbReference>
<sequence length="434" mass="46591">MQLRNLCFLLLLTAFCQCKKGDTEKPGITAAEQVKRDHGQLTGASVKQSIGVAGGSLTSADGGLTLSVPAGAVDAATEFSIQSVENMLQTKGKAYRLLPEGTKFKKPVTLVYSYAGAGVRAEEAAYLFLVYQDAAGYYFQPKNLQHNAAAKTLSVQTTHFSDWTFTTRVELEVSGNVNNGTVELHKSESASFSLVKYLTGESTDAYKDEVPVLEDKDFATRAKINWSKSSASGTLLPLGANAVYAAPASIPQAESLVVTATVDDSNLGTDNLGQPIRQMTLVQPVQLLPDSPSANESFFELKEDGNTYRITNPRFFLAGGILSVIGDFPGRSIELSVWGGGVGSYAYGEPGATGKASINYTISGVAPFVHFHVDNCSQPKEIKYAQGQFTISRIAAAIGDYTEGSFTGEVFHADWCNSQQQKTVSGTFKIRKNY</sequence>
<evidence type="ECO:0000313" key="3">
    <source>
        <dbReference type="Proteomes" id="UP000321204"/>
    </source>
</evidence>
<dbReference type="Gene3D" id="2.60.220.30">
    <property type="match status" value="1"/>
</dbReference>
<gene>
    <name evidence="2" type="ORF">FSB75_14765</name>
</gene>
<dbReference type="OrthoDB" id="770607at2"/>
<dbReference type="KEGG" id="fgg:FSB75_14765"/>
<evidence type="ECO:0000259" key="1">
    <source>
        <dbReference type="PROSITE" id="PS51145"/>
    </source>
</evidence>
<organism evidence="2 3">
    <name type="scientific">Flavisolibacter ginsenosidimutans</name>
    <dbReference type="NCBI Taxonomy" id="661481"/>
    <lineage>
        <taxon>Bacteria</taxon>
        <taxon>Pseudomonadati</taxon>
        <taxon>Bacteroidota</taxon>
        <taxon>Chitinophagia</taxon>
        <taxon>Chitinophagales</taxon>
        <taxon>Chitinophagaceae</taxon>
        <taxon>Flavisolibacter</taxon>
    </lineage>
</organism>
<dbReference type="Proteomes" id="UP000321204">
    <property type="component" value="Chromosome"/>
</dbReference>
<dbReference type="AlphaFoldDB" id="A0A5B8UM19"/>
<feature type="domain" description="ZU5" evidence="1">
    <location>
        <begin position="44"/>
        <end position="169"/>
    </location>
</feature>
<name>A0A5B8UM19_9BACT</name>
<protein>
    <recommendedName>
        <fullName evidence="1">ZU5 domain-containing protein</fullName>
    </recommendedName>
</protein>